<evidence type="ECO:0000313" key="2">
    <source>
        <dbReference type="Proteomes" id="UP000216961"/>
    </source>
</evidence>
<gene>
    <name evidence="1" type="ORF">CHH57_02160</name>
</gene>
<name>A0AA91TWH7_NIACI</name>
<dbReference type="AlphaFoldDB" id="A0AA91TWH7"/>
<accession>A0AA91TWH7</accession>
<organism evidence="1 2">
    <name type="scientific">Niallia circulans</name>
    <name type="common">Bacillus circulans</name>
    <dbReference type="NCBI Taxonomy" id="1397"/>
    <lineage>
        <taxon>Bacteria</taxon>
        <taxon>Bacillati</taxon>
        <taxon>Bacillota</taxon>
        <taxon>Bacilli</taxon>
        <taxon>Bacillales</taxon>
        <taxon>Bacillaceae</taxon>
        <taxon>Niallia</taxon>
    </lineage>
</organism>
<reference evidence="1 2" key="1">
    <citation type="submission" date="2017-07" db="EMBL/GenBank/DDBJ databases">
        <title>Isolation and whole genome analysis of endospore-forming bacteria from heroin.</title>
        <authorList>
            <person name="Kalinowski J."/>
            <person name="Ahrens B."/>
            <person name="Al-Dilaimi A."/>
            <person name="Winkler A."/>
            <person name="Wibberg D."/>
            <person name="Schleenbecker U."/>
            <person name="Ruckert C."/>
            <person name="Wolfel R."/>
            <person name="Grass G."/>
        </authorList>
    </citation>
    <scope>NUCLEOTIDE SEQUENCE [LARGE SCALE GENOMIC DNA]</scope>
    <source>
        <strain evidence="1 2">7521-2</strain>
    </source>
</reference>
<sequence>EPKKQLTMQNMNMLINNNLIPERFQLAIRLFKYKAYISKFIHRIVDKPKKDRLFILNEVSTPFYEEHFSNVDIEEIENNRIVISENKFKTEYENKLKEFRIWLAEEKTLSYVNETLLKRIFDEKCDDSISKWEMDSLSFYYHDHELESANQDKYDIASFSQLPENPTVVNEYVSRGIPRVEFKLNRIAGTVLDKDKNKYQVTLLTTDGVVTVKLYAGAFSHYNKQISKPLPNGKKEVVEPSWFTRGNKILVTGFRRGNKFFPRKYKNSIYQHTIALITSIENNGDLILKTEREQS</sequence>
<comment type="caution">
    <text evidence="1">The sequence shown here is derived from an EMBL/GenBank/DDBJ whole genome shotgun (WGS) entry which is preliminary data.</text>
</comment>
<protein>
    <submittedName>
        <fullName evidence="1">DNA-dependent DNA polymerase</fullName>
    </submittedName>
</protein>
<dbReference type="Proteomes" id="UP000216961">
    <property type="component" value="Unassembled WGS sequence"/>
</dbReference>
<proteinExistence type="predicted"/>
<feature type="non-terminal residue" evidence="1">
    <location>
        <position position="1"/>
    </location>
</feature>
<dbReference type="EMBL" id="NPBQ01000016">
    <property type="protein sequence ID" value="PAD84856.1"/>
    <property type="molecule type" value="Genomic_DNA"/>
</dbReference>
<evidence type="ECO:0000313" key="1">
    <source>
        <dbReference type="EMBL" id="PAD84856.1"/>
    </source>
</evidence>